<reference evidence="1 2" key="1">
    <citation type="journal article" date="2016" name="Nat. Commun.">
        <title>Thousands of microbial genomes shed light on interconnected biogeochemical processes in an aquifer system.</title>
        <authorList>
            <person name="Anantharaman K."/>
            <person name="Brown C.T."/>
            <person name="Hug L.A."/>
            <person name="Sharon I."/>
            <person name="Castelle C.J."/>
            <person name="Probst A.J."/>
            <person name="Thomas B.C."/>
            <person name="Singh A."/>
            <person name="Wilkins M.J."/>
            <person name="Karaoz U."/>
            <person name="Brodie E.L."/>
            <person name="Williams K.H."/>
            <person name="Hubbard S.S."/>
            <person name="Banfield J.F."/>
        </authorList>
    </citation>
    <scope>NUCLEOTIDE SEQUENCE [LARGE SCALE GENOMIC DNA]</scope>
</reference>
<proteinExistence type="predicted"/>
<evidence type="ECO:0000313" key="2">
    <source>
        <dbReference type="Proteomes" id="UP000177943"/>
    </source>
</evidence>
<dbReference type="InterPro" id="IPR013321">
    <property type="entry name" value="Arc_rbn_hlx_hlx"/>
</dbReference>
<dbReference type="EMBL" id="MHRP01000028">
    <property type="protein sequence ID" value="OHA26674.1"/>
    <property type="molecule type" value="Genomic_DNA"/>
</dbReference>
<sequence>MKTMLNIKTEVSLKKRAKETAERIGLPLSAVINNYLKTFVEERQVTFSDRLIPNKKTSALLRQTDKDIKAGKNLVGPFHSAEEMIKSLRS</sequence>
<dbReference type="AlphaFoldDB" id="A0A1G2MSE4"/>
<organism evidence="1 2">
    <name type="scientific">Candidatus Taylorbacteria bacterium RIFCSPHIGHO2_02_FULL_45_35</name>
    <dbReference type="NCBI Taxonomy" id="1802311"/>
    <lineage>
        <taxon>Bacteria</taxon>
        <taxon>Candidatus Tayloriibacteriota</taxon>
    </lineage>
</organism>
<name>A0A1G2MSE4_9BACT</name>
<evidence type="ECO:0000313" key="1">
    <source>
        <dbReference type="EMBL" id="OHA26674.1"/>
    </source>
</evidence>
<evidence type="ECO:0008006" key="3">
    <source>
        <dbReference type="Google" id="ProtNLM"/>
    </source>
</evidence>
<comment type="caution">
    <text evidence="1">The sequence shown here is derived from an EMBL/GenBank/DDBJ whole genome shotgun (WGS) entry which is preliminary data.</text>
</comment>
<dbReference type="GO" id="GO:0006355">
    <property type="term" value="P:regulation of DNA-templated transcription"/>
    <property type="evidence" value="ECO:0007669"/>
    <property type="project" value="InterPro"/>
</dbReference>
<dbReference type="Pfam" id="PF04221">
    <property type="entry name" value="RelB"/>
    <property type="match status" value="1"/>
</dbReference>
<protein>
    <recommendedName>
        <fullName evidence="3">Damage-inducible protein J</fullName>
    </recommendedName>
</protein>
<dbReference type="InterPro" id="IPR007337">
    <property type="entry name" value="RelB/DinJ"/>
</dbReference>
<gene>
    <name evidence="1" type="ORF">A3D56_02620</name>
</gene>
<accession>A0A1G2MSE4</accession>
<dbReference type="Gene3D" id="1.10.1220.10">
    <property type="entry name" value="Met repressor-like"/>
    <property type="match status" value="1"/>
</dbReference>
<dbReference type="Proteomes" id="UP000177943">
    <property type="component" value="Unassembled WGS sequence"/>
</dbReference>